<reference evidence="1 2" key="1">
    <citation type="journal article" date="2014" name="Nat. Commun.">
        <title>Molecular traces of alternative social organization in a termite genome.</title>
        <authorList>
            <person name="Terrapon N."/>
            <person name="Li C."/>
            <person name="Robertson H.M."/>
            <person name="Ji L."/>
            <person name="Meng X."/>
            <person name="Booth W."/>
            <person name="Chen Z."/>
            <person name="Childers C.P."/>
            <person name="Glastad K.M."/>
            <person name="Gokhale K."/>
            <person name="Gowin J."/>
            <person name="Gronenberg W."/>
            <person name="Hermansen R.A."/>
            <person name="Hu H."/>
            <person name="Hunt B.G."/>
            <person name="Huylmans A.K."/>
            <person name="Khalil S.M."/>
            <person name="Mitchell R.D."/>
            <person name="Munoz-Torres M.C."/>
            <person name="Mustard J.A."/>
            <person name="Pan H."/>
            <person name="Reese J.T."/>
            <person name="Scharf M.E."/>
            <person name="Sun F."/>
            <person name="Vogel H."/>
            <person name="Xiao J."/>
            <person name="Yang W."/>
            <person name="Yang Z."/>
            <person name="Yang Z."/>
            <person name="Zhou J."/>
            <person name="Zhu J."/>
            <person name="Brent C.S."/>
            <person name="Elsik C.G."/>
            <person name="Goodisman M.A."/>
            <person name="Liberles D.A."/>
            <person name="Roe R.M."/>
            <person name="Vargo E.L."/>
            <person name="Vilcinskas A."/>
            <person name="Wang J."/>
            <person name="Bornberg-Bauer E."/>
            <person name="Korb J."/>
            <person name="Zhang G."/>
            <person name="Liebig J."/>
        </authorList>
    </citation>
    <scope>NUCLEOTIDE SEQUENCE [LARGE SCALE GENOMIC DNA]</scope>
    <source>
        <tissue evidence="1">Whole organism</tissue>
    </source>
</reference>
<proteinExistence type="predicted"/>
<keyword evidence="2" id="KW-1185">Reference proteome</keyword>
<dbReference type="EMBL" id="KK852545">
    <property type="protein sequence ID" value="KDR21615.1"/>
    <property type="molecule type" value="Genomic_DNA"/>
</dbReference>
<gene>
    <name evidence="1" type="ORF">L798_03715</name>
</gene>
<dbReference type="Proteomes" id="UP000027135">
    <property type="component" value="Unassembled WGS sequence"/>
</dbReference>
<accession>A0A067RM18</accession>
<organism evidence="1 2">
    <name type="scientific">Zootermopsis nevadensis</name>
    <name type="common">Dampwood termite</name>
    <dbReference type="NCBI Taxonomy" id="136037"/>
    <lineage>
        <taxon>Eukaryota</taxon>
        <taxon>Metazoa</taxon>
        <taxon>Ecdysozoa</taxon>
        <taxon>Arthropoda</taxon>
        <taxon>Hexapoda</taxon>
        <taxon>Insecta</taxon>
        <taxon>Pterygota</taxon>
        <taxon>Neoptera</taxon>
        <taxon>Polyneoptera</taxon>
        <taxon>Dictyoptera</taxon>
        <taxon>Blattodea</taxon>
        <taxon>Blattoidea</taxon>
        <taxon>Termitoidae</taxon>
        <taxon>Termopsidae</taxon>
        <taxon>Zootermopsis</taxon>
    </lineage>
</organism>
<dbReference type="InParanoid" id="A0A067RM18"/>
<name>A0A067RM18_ZOONE</name>
<protein>
    <submittedName>
        <fullName evidence="1">Uncharacterized protein</fullName>
    </submittedName>
</protein>
<evidence type="ECO:0000313" key="1">
    <source>
        <dbReference type="EMBL" id="KDR21615.1"/>
    </source>
</evidence>
<sequence>MQFLQAAERVCAQQRRINTRALQPTVTRPPSPNPISPFYHCISKTLA</sequence>
<dbReference type="AlphaFoldDB" id="A0A067RM18"/>
<evidence type="ECO:0000313" key="2">
    <source>
        <dbReference type="Proteomes" id="UP000027135"/>
    </source>
</evidence>